<sequence>MSYDANNIFAKILRGEIPAITVYEDDQTLAFMDIMPQAHGHTLVIPKEAAETLHDLSDDAAANLIKKVKMIAAAVKSAMQAEGITLFQLNGEAAGQTVPHIHFHVLPGSIVTARAHASVPSDQSSLEDAAARIRSALEQVQH</sequence>
<dbReference type="PANTHER" id="PTHR46648">
    <property type="entry name" value="HIT FAMILY PROTEIN 1"/>
    <property type="match status" value="1"/>
</dbReference>
<dbReference type="PRINTS" id="PR00332">
    <property type="entry name" value="HISTRIAD"/>
</dbReference>
<dbReference type="InterPro" id="IPR039384">
    <property type="entry name" value="HINT"/>
</dbReference>
<dbReference type="RefSeq" id="WP_113955643.1">
    <property type="nucleotide sequence ID" value="NZ_QNRT01000006.1"/>
</dbReference>
<dbReference type="FunCoup" id="A0A395JI83">
    <property type="interactions" value="574"/>
</dbReference>
<accession>A0A395JI83</accession>
<keyword evidence="6" id="KW-1185">Reference proteome</keyword>
<proteinExistence type="predicted"/>
<dbReference type="CDD" id="cd01277">
    <property type="entry name" value="HINT_subgroup"/>
    <property type="match status" value="1"/>
</dbReference>
<dbReference type="AlphaFoldDB" id="A0A395JI83"/>
<dbReference type="InParanoid" id="A0A395JI83"/>
<dbReference type="GO" id="GO:0003824">
    <property type="term" value="F:catalytic activity"/>
    <property type="evidence" value="ECO:0007669"/>
    <property type="project" value="InterPro"/>
</dbReference>
<dbReference type="OrthoDB" id="9784774at2"/>
<dbReference type="SUPFAM" id="SSF54197">
    <property type="entry name" value="HIT-like"/>
    <property type="match status" value="1"/>
</dbReference>
<name>A0A395JI83_9GAMM</name>
<dbReference type="InterPro" id="IPR001310">
    <property type="entry name" value="Histidine_triad_HIT"/>
</dbReference>
<evidence type="ECO:0000256" key="2">
    <source>
        <dbReference type="PIRSR" id="PIRSR601310-3"/>
    </source>
</evidence>
<dbReference type="PANTHER" id="PTHR46648:SF1">
    <property type="entry name" value="ADENOSINE 5'-MONOPHOSPHORAMIDASE HNT1"/>
    <property type="match status" value="1"/>
</dbReference>
<gene>
    <name evidence="5" type="ORF">DFR28_106101</name>
</gene>
<dbReference type="Gene3D" id="3.30.428.10">
    <property type="entry name" value="HIT-like"/>
    <property type="match status" value="1"/>
</dbReference>
<dbReference type="InterPro" id="IPR036265">
    <property type="entry name" value="HIT-like_sf"/>
</dbReference>
<dbReference type="GO" id="GO:0009117">
    <property type="term" value="P:nucleotide metabolic process"/>
    <property type="evidence" value="ECO:0007669"/>
    <property type="project" value="TreeGrafter"/>
</dbReference>
<feature type="short sequence motif" description="Histidine triad motif" evidence="2 3">
    <location>
        <begin position="100"/>
        <end position="104"/>
    </location>
</feature>
<evidence type="ECO:0000313" key="6">
    <source>
        <dbReference type="Proteomes" id="UP000253083"/>
    </source>
</evidence>
<comment type="caution">
    <text evidence="5">The sequence shown here is derived from an EMBL/GenBank/DDBJ whole genome shotgun (WGS) entry which is preliminary data.</text>
</comment>
<protein>
    <submittedName>
        <fullName evidence="5">Histidine triad (HIT) family protein</fullName>
    </submittedName>
</protein>
<evidence type="ECO:0000313" key="5">
    <source>
        <dbReference type="EMBL" id="RBP48614.1"/>
    </source>
</evidence>
<dbReference type="PROSITE" id="PS51084">
    <property type="entry name" value="HIT_2"/>
    <property type="match status" value="1"/>
</dbReference>
<feature type="domain" description="HIT" evidence="4">
    <location>
        <begin position="8"/>
        <end position="116"/>
    </location>
</feature>
<reference evidence="5 6" key="1">
    <citation type="submission" date="2018-06" db="EMBL/GenBank/DDBJ databases">
        <title>Genomic Encyclopedia of Type Strains, Phase IV (KMG-IV): sequencing the most valuable type-strain genomes for metagenomic binning, comparative biology and taxonomic classification.</title>
        <authorList>
            <person name="Goeker M."/>
        </authorList>
    </citation>
    <scope>NUCLEOTIDE SEQUENCE [LARGE SCALE GENOMIC DNA]</scope>
    <source>
        <strain evidence="5 6">DSM 24032</strain>
    </source>
</reference>
<evidence type="ECO:0000256" key="1">
    <source>
        <dbReference type="PIRSR" id="PIRSR601310-1"/>
    </source>
</evidence>
<organism evidence="5 6">
    <name type="scientific">Arenicella xantha</name>
    <dbReference type="NCBI Taxonomy" id="644221"/>
    <lineage>
        <taxon>Bacteria</taxon>
        <taxon>Pseudomonadati</taxon>
        <taxon>Pseudomonadota</taxon>
        <taxon>Gammaproteobacteria</taxon>
        <taxon>Arenicellales</taxon>
        <taxon>Arenicellaceae</taxon>
        <taxon>Arenicella</taxon>
    </lineage>
</organism>
<feature type="active site" description="Tele-AMP-histidine intermediate" evidence="1">
    <location>
        <position position="102"/>
    </location>
</feature>
<evidence type="ECO:0000256" key="3">
    <source>
        <dbReference type="PROSITE-ProRule" id="PRU00464"/>
    </source>
</evidence>
<evidence type="ECO:0000259" key="4">
    <source>
        <dbReference type="PROSITE" id="PS51084"/>
    </source>
</evidence>
<dbReference type="InterPro" id="IPR011146">
    <property type="entry name" value="HIT-like"/>
</dbReference>
<dbReference type="Pfam" id="PF01230">
    <property type="entry name" value="HIT"/>
    <property type="match status" value="1"/>
</dbReference>
<dbReference type="Proteomes" id="UP000253083">
    <property type="component" value="Unassembled WGS sequence"/>
</dbReference>
<dbReference type="EMBL" id="QNRT01000006">
    <property type="protein sequence ID" value="RBP48614.1"/>
    <property type="molecule type" value="Genomic_DNA"/>
</dbReference>